<dbReference type="RefSeq" id="WP_057434956.1">
    <property type="nucleotide sequence ID" value="NZ_LJQH01000046.1"/>
</dbReference>
<feature type="domain" description="Teneurin-like YD-shell" evidence="3">
    <location>
        <begin position="34"/>
        <end position="146"/>
    </location>
</feature>
<evidence type="ECO:0000256" key="1">
    <source>
        <dbReference type="ARBA" id="ARBA00022737"/>
    </source>
</evidence>
<feature type="signal peptide" evidence="2">
    <location>
        <begin position="1"/>
        <end position="33"/>
    </location>
</feature>
<name>A0A0P9Q6G9_9PSED</name>
<keyword evidence="2" id="KW-0732">Signal</keyword>
<accession>A0A0P9Q6G9</accession>
<organism evidence="4 5">
    <name type="scientific">Pseudomonas syringae pv. delphinii</name>
    <dbReference type="NCBI Taxonomy" id="192088"/>
    <lineage>
        <taxon>Bacteria</taxon>
        <taxon>Pseudomonadati</taxon>
        <taxon>Pseudomonadota</taxon>
        <taxon>Gammaproteobacteria</taxon>
        <taxon>Pseudomonadales</taxon>
        <taxon>Pseudomonadaceae</taxon>
        <taxon>Pseudomonas</taxon>
    </lineage>
</organism>
<proteinExistence type="predicted"/>
<keyword evidence="1" id="KW-0677">Repeat</keyword>
<evidence type="ECO:0000256" key="2">
    <source>
        <dbReference type="SAM" id="SignalP"/>
    </source>
</evidence>
<evidence type="ECO:0000313" key="5">
    <source>
        <dbReference type="Proteomes" id="UP000269044"/>
    </source>
</evidence>
<dbReference type="Proteomes" id="UP000269044">
    <property type="component" value="Unassembled WGS sequence"/>
</dbReference>
<reference evidence="4 5" key="1">
    <citation type="submission" date="2018-08" db="EMBL/GenBank/DDBJ databases">
        <title>Recombination of ecologically and evolutionarily significant loci maintains genetic cohesion in the Pseudomonas syringae species complex.</title>
        <authorList>
            <person name="Dillon M."/>
            <person name="Thakur S."/>
            <person name="Almeida R.N.D."/>
            <person name="Weir B.S."/>
            <person name="Guttman D.S."/>
        </authorList>
    </citation>
    <scope>NUCLEOTIDE SEQUENCE [LARGE SCALE GENOMIC DNA]</scope>
    <source>
        <strain evidence="4 5">ICMP 13052</strain>
    </source>
</reference>
<comment type="caution">
    <text evidence="4">The sequence shown here is derived from an EMBL/GenBank/DDBJ whole genome shotgun (WGS) entry which is preliminary data.</text>
</comment>
<protein>
    <recommendedName>
        <fullName evidence="3">Teneurin-like YD-shell domain-containing protein</fullName>
    </recommendedName>
</protein>
<evidence type="ECO:0000259" key="3">
    <source>
        <dbReference type="Pfam" id="PF25023"/>
    </source>
</evidence>
<dbReference type="Pfam" id="PF25023">
    <property type="entry name" value="TEN_YD-shell"/>
    <property type="match status" value="1"/>
</dbReference>
<dbReference type="InterPro" id="IPR050708">
    <property type="entry name" value="T6SS_VgrG/RHS"/>
</dbReference>
<sequence>MNYSFKKSFTRIVQRSMISGLLLLCNLCSFASAATITYFHNDISGSPIVSSDASGNLSWRESYQPYGEKHLGGNPNYSSAASSVDAVKVNKIGFHGKPFDDSTGLSYMGARYYNPILGRFLTLDPEDVVVENIHSFNRYAYANNNPYRYVDPDGHSPLDVAFLIFDLGKLAVAVASGSGIAVAGVDAAMSAIGVISPVPFAGQALKAARGVERGVEAVSGTSKAAKTLAANRLAGSEAEAATRSKLATQGLDFTEQVTFLVNGGKNSTRIDFIKREGRKVSAIETKSGSAVLSKGQKWFQQAVENGQTVLPVGKNAEAAGFRVGVPTKIDSFSVDRIPTRRGTQ</sequence>
<evidence type="ECO:0000313" key="4">
    <source>
        <dbReference type="EMBL" id="RMQ21228.1"/>
    </source>
</evidence>
<dbReference type="PANTHER" id="PTHR32305:SF17">
    <property type="entry name" value="TRNA NUCLEASE WAPA"/>
    <property type="match status" value="1"/>
</dbReference>
<dbReference type="NCBIfam" id="TIGR03696">
    <property type="entry name" value="Rhs_assc_core"/>
    <property type="match status" value="1"/>
</dbReference>
<dbReference type="EMBL" id="RBRA01000228">
    <property type="protein sequence ID" value="RMQ21228.1"/>
    <property type="molecule type" value="Genomic_DNA"/>
</dbReference>
<dbReference type="AlphaFoldDB" id="A0A0P9Q6G9"/>
<gene>
    <name evidence="4" type="ORF">ALQ08_200282</name>
</gene>
<feature type="chain" id="PRO_5030014477" description="Teneurin-like YD-shell domain-containing protein" evidence="2">
    <location>
        <begin position="34"/>
        <end position="344"/>
    </location>
</feature>
<dbReference type="InterPro" id="IPR022385">
    <property type="entry name" value="Rhs_assc_core"/>
</dbReference>
<dbReference type="InterPro" id="IPR056823">
    <property type="entry name" value="TEN-like_YD-shell"/>
</dbReference>
<dbReference type="Gene3D" id="2.180.10.10">
    <property type="entry name" value="RHS repeat-associated core"/>
    <property type="match status" value="1"/>
</dbReference>
<dbReference type="PANTHER" id="PTHR32305">
    <property type="match status" value="1"/>
</dbReference>